<organism evidence="1 2">
    <name type="scientific">Rugosimonospora acidiphila</name>
    <dbReference type="NCBI Taxonomy" id="556531"/>
    <lineage>
        <taxon>Bacteria</taxon>
        <taxon>Bacillati</taxon>
        <taxon>Actinomycetota</taxon>
        <taxon>Actinomycetes</taxon>
        <taxon>Micromonosporales</taxon>
        <taxon>Micromonosporaceae</taxon>
        <taxon>Rugosimonospora</taxon>
    </lineage>
</organism>
<dbReference type="RefSeq" id="WP_345631648.1">
    <property type="nucleotide sequence ID" value="NZ_BAABJQ010000011.1"/>
</dbReference>
<comment type="caution">
    <text evidence="1">The sequence shown here is derived from an EMBL/GenBank/DDBJ whole genome shotgun (WGS) entry which is preliminary data.</text>
</comment>
<keyword evidence="1" id="KW-0808">Transferase</keyword>
<dbReference type="Proteomes" id="UP001501570">
    <property type="component" value="Unassembled WGS sequence"/>
</dbReference>
<evidence type="ECO:0000313" key="2">
    <source>
        <dbReference type="Proteomes" id="UP001501570"/>
    </source>
</evidence>
<dbReference type="EMBL" id="BAABJQ010000011">
    <property type="protein sequence ID" value="GAA5188771.1"/>
    <property type="molecule type" value="Genomic_DNA"/>
</dbReference>
<proteinExistence type="predicted"/>
<sequence length="208" mass="22588">MRIRPVTPARLVDELAGRIDSTTTGGWVRVGFDGAPSAAPGAVADAMVDPLRVLGRQAVRVDLGDFMRPASVRLELGRDNPDSYYERWFDLAALSREVLGPLAPGGSGRIVTTFWNPETDRSSRPSYVDVSTGGVLLLSGPLLQGAGLDLDLVVHCAQSPAALARRTGDELRWTLPAFDRYRDEVDPESLAEVVVRMDDPRHPALVEE</sequence>
<evidence type="ECO:0000313" key="1">
    <source>
        <dbReference type="EMBL" id="GAA5188771.1"/>
    </source>
</evidence>
<gene>
    <name evidence="1" type="ORF">GCM10023322_40190</name>
</gene>
<dbReference type="Gene3D" id="3.40.50.300">
    <property type="entry name" value="P-loop containing nucleotide triphosphate hydrolases"/>
    <property type="match status" value="1"/>
</dbReference>
<keyword evidence="2" id="KW-1185">Reference proteome</keyword>
<dbReference type="GO" id="GO:0016301">
    <property type="term" value="F:kinase activity"/>
    <property type="evidence" value="ECO:0007669"/>
    <property type="project" value="UniProtKB-KW"/>
</dbReference>
<keyword evidence="1" id="KW-0418">Kinase</keyword>
<accession>A0ABP9RYD1</accession>
<name>A0ABP9RYD1_9ACTN</name>
<reference evidence="2" key="1">
    <citation type="journal article" date="2019" name="Int. J. Syst. Evol. Microbiol.">
        <title>The Global Catalogue of Microorganisms (GCM) 10K type strain sequencing project: providing services to taxonomists for standard genome sequencing and annotation.</title>
        <authorList>
            <consortium name="The Broad Institute Genomics Platform"/>
            <consortium name="The Broad Institute Genome Sequencing Center for Infectious Disease"/>
            <person name="Wu L."/>
            <person name="Ma J."/>
        </authorList>
    </citation>
    <scope>NUCLEOTIDE SEQUENCE [LARGE SCALE GENOMIC DNA]</scope>
    <source>
        <strain evidence="2">JCM 18304</strain>
    </source>
</reference>
<dbReference type="InterPro" id="IPR027417">
    <property type="entry name" value="P-loop_NTPase"/>
</dbReference>
<protein>
    <submittedName>
        <fullName evidence="1">Uridine kinase</fullName>
    </submittedName>
</protein>